<gene>
    <name evidence="2" type="ORF">HZA61_13935</name>
</gene>
<dbReference type="AlphaFoldDB" id="A0A933SDV0"/>
<dbReference type="PROSITE" id="PS51819">
    <property type="entry name" value="VOC"/>
    <property type="match status" value="2"/>
</dbReference>
<sequence length="264" mass="28086">MPTITQHAPGSFCWPELATLDAAAAKSFYMPLFGWTVVEHDMGPNGFYYIFQLGGRDAAAMFPMTPDMLERKVPPHWGAYVSVENVDETAAKADTLGGTQVMAPFDVGENGRLAVFIDPIGAPINLWQGKGTPGVGVMYEHGALAWTQLNATDPAKAKAFYEPLLGWKGNDMQSPMGGAYTQWSNAVGMAAGMMPMPPDAGGSSHWLTYFAVDDVDASHAKLTAMGGKTWVPPMDIPGVGRMTVVADPQGATFAMAKFLPPPGA</sequence>
<dbReference type="CDD" id="cd07247">
    <property type="entry name" value="SgaA_N_like"/>
    <property type="match status" value="2"/>
</dbReference>
<feature type="domain" description="VOC" evidence="1">
    <location>
        <begin position="143"/>
        <end position="258"/>
    </location>
</feature>
<name>A0A933SDV0_UNCEI</name>
<dbReference type="EMBL" id="JACRIW010000099">
    <property type="protein sequence ID" value="MBI5170584.1"/>
    <property type="molecule type" value="Genomic_DNA"/>
</dbReference>
<protein>
    <submittedName>
        <fullName evidence="2">VOC family protein</fullName>
    </submittedName>
</protein>
<dbReference type="SUPFAM" id="SSF54593">
    <property type="entry name" value="Glyoxalase/Bleomycin resistance protein/Dihydroxybiphenyl dioxygenase"/>
    <property type="match status" value="2"/>
</dbReference>
<accession>A0A933SDV0</accession>
<evidence type="ECO:0000259" key="1">
    <source>
        <dbReference type="PROSITE" id="PS51819"/>
    </source>
</evidence>
<dbReference type="PANTHER" id="PTHR33993">
    <property type="entry name" value="GLYOXALASE-RELATED"/>
    <property type="match status" value="1"/>
</dbReference>
<comment type="caution">
    <text evidence="2">The sequence shown here is derived from an EMBL/GenBank/DDBJ whole genome shotgun (WGS) entry which is preliminary data.</text>
</comment>
<organism evidence="2 3">
    <name type="scientific">Eiseniibacteriota bacterium</name>
    <dbReference type="NCBI Taxonomy" id="2212470"/>
    <lineage>
        <taxon>Bacteria</taxon>
        <taxon>Candidatus Eiseniibacteriota</taxon>
    </lineage>
</organism>
<feature type="domain" description="VOC" evidence="1">
    <location>
        <begin position="11"/>
        <end position="129"/>
    </location>
</feature>
<dbReference type="InterPro" id="IPR029068">
    <property type="entry name" value="Glyas_Bleomycin-R_OHBP_Dase"/>
</dbReference>
<dbReference type="InterPro" id="IPR004360">
    <property type="entry name" value="Glyas_Fos-R_dOase_dom"/>
</dbReference>
<dbReference type="Proteomes" id="UP000696931">
    <property type="component" value="Unassembled WGS sequence"/>
</dbReference>
<dbReference type="PANTHER" id="PTHR33993:SF14">
    <property type="entry name" value="GB|AAF24581.1"/>
    <property type="match status" value="1"/>
</dbReference>
<dbReference type="Gene3D" id="3.10.180.10">
    <property type="entry name" value="2,3-Dihydroxybiphenyl 1,2-Dioxygenase, domain 1"/>
    <property type="match status" value="2"/>
</dbReference>
<evidence type="ECO:0000313" key="2">
    <source>
        <dbReference type="EMBL" id="MBI5170584.1"/>
    </source>
</evidence>
<proteinExistence type="predicted"/>
<dbReference type="Pfam" id="PF00903">
    <property type="entry name" value="Glyoxalase"/>
    <property type="match status" value="2"/>
</dbReference>
<dbReference type="InterPro" id="IPR037523">
    <property type="entry name" value="VOC_core"/>
</dbReference>
<evidence type="ECO:0000313" key="3">
    <source>
        <dbReference type="Proteomes" id="UP000696931"/>
    </source>
</evidence>
<dbReference type="InterPro" id="IPR052164">
    <property type="entry name" value="Anthracycline_SecMetBiosynth"/>
</dbReference>
<reference evidence="2" key="1">
    <citation type="submission" date="2020-07" db="EMBL/GenBank/DDBJ databases">
        <title>Huge and variable diversity of episymbiotic CPR bacteria and DPANN archaea in groundwater ecosystems.</title>
        <authorList>
            <person name="He C.Y."/>
            <person name="Keren R."/>
            <person name="Whittaker M."/>
            <person name="Farag I.F."/>
            <person name="Doudna J."/>
            <person name="Cate J.H.D."/>
            <person name="Banfield J.F."/>
        </authorList>
    </citation>
    <scope>NUCLEOTIDE SEQUENCE</scope>
    <source>
        <strain evidence="2">NC_groundwater_1813_Pr3_B-0.1um_71_17</strain>
    </source>
</reference>